<gene>
    <name evidence="2" type="ORF">GCM10010357_30270</name>
</gene>
<evidence type="ECO:0000313" key="3">
    <source>
        <dbReference type="Proteomes" id="UP001500879"/>
    </source>
</evidence>
<name>A0ABP3IM04_9ACTN</name>
<sequence length="117" mass="12168">MPPAGQRVGELDEVLGAHQGRPAEQDPLGARRLEAGERPQGGHQPEADAVVEPVQRGGREPAGGDGTRHRQLGRQGRQDVAEEEDPGGAQSPDAPLQGAEDGGEGQPEERPEAAGHP</sequence>
<reference evidence="3" key="1">
    <citation type="journal article" date="2019" name="Int. J. Syst. Evol. Microbiol.">
        <title>The Global Catalogue of Microorganisms (GCM) 10K type strain sequencing project: providing services to taxonomists for standard genome sequencing and annotation.</title>
        <authorList>
            <consortium name="The Broad Institute Genomics Platform"/>
            <consortium name="The Broad Institute Genome Sequencing Center for Infectious Disease"/>
            <person name="Wu L."/>
            <person name="Ma J."/>
        </authorList>
    </citation>
    <scope>NUCLEOTIDE SEQUENCE [LARGE SCALE GENOMIC DNA]</scope>
    <source>
        <strain evidence="3">JCM 4788</strain>
    </source>
</reference>
<evidence type="ECO:0000313" key="2">
    <source>
        <dbReference type="EMBL" id="GAA0407255.1"/>
    </source>
</evidence>
<proteinExistence type="predicted"/>
<dbReference type="EMBL" id="BAAABX010000033">
    <property type="protein sequence ID" value="GAA0407255.1"/>
    <property type="molecule type" value="Genomic_DNA"/>
</dbReference>
<accession>A0ABP3IM04</accession>
<feature type="compositionally biased region" description="Basic and acidic residues" evidence="1">
    <location>
        <begin position="21"/>
        <end position="37"/>
    </location>
</feature>
<organism evidence="2 3">
    <name type="scientific">Streptomyces luteireticuli</name>
    <dbReference type="NCBI Taxonomy" id="173858"/>
    <lineage>
        <taxon>Bacteria</taxon>
        <taxon>Bacillati</taxon>
        <taxon>Actinomycetota</taxon>
        <taxon>Actinomycetes</taxon>
        <taxon>Kitasatosporales</taxon>
        <taxon>Streptomycetaceae</taxon>
        <taxon>Streptomyces</taxon>
    </lineage>
</organism>
<dbReference type="Proteomes" id="UP001500879">
    <property type="component" value="Unassembled WGS sequence"/>
</dbReference>
<evidence type="ECO:0000256" key="1">
    <source>
        <dbReference type="SAM" id="MobiDB-lite"/>
    </source>
</evidence>
<feature type="compositionally biased region" description="Basic and acidic residues" evidence="1">
    <location>
        <begin position="107"/>
        <end position="117"/>
    </location>
</feature>
<feature type="region of interest" description="Disordered" evidence="1">
    <location>
        <begin position="1"/>
        <end position="117"/>
    </location>
</feature>
<protein>
    <submittedName>
        <fullName evidence="2">Uncharacterized protein</fullName>
    </submittedName>
</protein>
<keyword evidence="3" id="KW-1185">Reference proteome</keyword>
<comment type="caution">
    <text evidence="2">The sequence shown here is derived from an EMBL/GenBank/DDBJ whole genome shotgun (WGS) entry which is preliminary data.</text>
</comment>